<dbReference type="InterPro" id="IPR053192">
    <property type="entry name" value="Vacuole_Formation_Reg"/>
</dbReference>
<proteinExistence type="predicted"/>
<evidence type="ECO:0000313" key="5">
    <source>
        <dbReference type="Proteomes" id="UP001237642"/>
    </source>
</evidence>
<dbReference type="PANTHER" id="PTHR32410">
    <property type="entry name" value="CYSTEINE/HISTIDINE-RICH C1 DOMAIN FAMILY PROTEIN"/>
    <property type="match status" value="1"/>
</dbReference>
<reference evidence="4" key="1">
    <citation type="submission" date="2023-02" db="EMBL/GenBank/DDBJ databases">
        <title>Genome of toxic invasive species Heracleum sosnowskyi carries increased number of genes despite the absence of recent whole-genome duplications.</title>
        <authorList>
            <person name="Schelkunov M."/>
            <person name="Shtratnikova V."/>
            <person name="Makarenko M."/>
            <person name="Klepikova A."/>
            <person name="Omelchenko D."/>
            <person name="Novikova G."/>
            <person name="Obukhova E."/>
            <person name="Bogdanov V."/>
            <person name="Penin A."/>
            <person name="Logacheva M."/>
        </authorList>
    </citation>
    <scope>NUCLEOTIDE SEQUENCE</scope>
    <source>
        <strain evidence="4">Hsosn_3</strain>
        <tissue evidence="4">Leaf</tissue>
    </source>
</reference>
<name>A0AAD8N3W0_9APIA</name>
<dbReference type="EMBL" id="JAUIZM010000001">
    <property type="protein sequence ID" value="KAK1400680.1"/>
    <property type="molecule type" value="Genomic_DNA"/>
</dbReference>
<evidence type="ECO:0000256" key="1">
    <source>
        <dbReference type="ARBA" id="ARBA00022737"/>
    </source>
</evidence>
<keyword evidence="2" id="KW-0732">Signal</keyword>
<dbReference type="Pfam" id="PF03107">
    <property type="entry name" value="C1_2"/>
    <property type="match status" value="1"/>
</dbReference>
<keyword evidence="1" id="KW-0677">Repeat</keyword>
<feature type="domain" description="DC1" evidence="3">
    <location>
        <begin position="158"/>
        <end position="211"/>
    </location>
</feature>
<dbReference type="SUPFAM" id="SSF57889">
    <property type="entry name" value="Cysteine-rich domain"/>
    <property type="match status" value="2"/>
</dbReference>
<organism evidence="4 5">
    <name type="scientific">Heracleum sosnowskyi</name>
    <dbReference type="NCBI Taxonomy" id="360622"/>
    <lineage>
        <taxon>Eukaryota</taxon>
        <taxon>Viridiplantae</taxon>
        <taxon>Streptophyta</taxon>
        <taxon>Embryophyta</taxon>
        <taxon>Tracheophyta</taxon>
        <taxon>Spermatophyta</taxon>
        <taxon>Magnoliopsida</taxon>
        <taxon>eudicotyledons</taxon>
        <taxon>Gunneridae</taxon>
        <taxon>Pentapetalae</taxon>
        <taxon>asterids</taxon>
        <taxon>campanulids</taxon>
        <taxon>Apiales</taxon>
        <taxon>Apiaceae</taxon>
        <taxon>Apioideae</taxon>
        <taxon>apioid superclade</taxon>
        <taxon>Tordylieae</taxon>
        <taxon>Tordyliinae</taxon>
        <taxon>Heracleum</taxon>
    </lineage>
</organism>
<feature type="signal peptide" evidence="2">
    <location>
        <begin position="1"/>
        <end position="33"/>
    </location>
</feature>
<evidence type="ECO:0000256" key="2">
    <source>
        <dbReference type="SAM" id="SignalP"/>
    </source>
</evidence>
<accession>A0AAD8N3W0</accession>
<dbReference type="Proteomes" id="UP001237642">
    <property type="component" value="Unassembled WGS sequence"/>
</dbReference>
<evidence type="ECO:0000313" key="4">
    <source>
        <dbReference type="EMBL" id="KAK1400680.1"/>
    </source>
</evidence>
<comment type="caution">
    <text evidence="4">The sequence shown here is derived from an EMBL/GenBank/DDBJ whole genome shotgun (WGS) entry which is preliminary data.</text>
</comment>
<gene>
    <name evidence="4" type="ORF">POM88_000285</name>
</gene>
<dbReference type="PANTHER" id="PTHR32410:SF216">
    <property type="entry name" value="PHORBOL-ESTER_DAG-TYPE DOMAIN-CONTAINING PROTEIN"/>
    <property type="match status" value="1"/>
</dbReference>
<sequence length="389" mass="44729">MNGVHQHRLDSFVKTMTMIIRLFLLIHCQKSIGALECHVICALRRLIRSTGFITVLDAESLHTSIALYQQQSMFFFPYHFFSLSWLLNIYFYLNFDYRSGKYDDLEDVEGSNLVHLPISDNQPDLLYQLIQQFAKEFNTSTAEESRKADKISQCRNGHPLILFDNFNNKNVVETSTGDKRICDGCVQPLLSPPNPFYGCPDCNFFLHTVCATELPREIQHALHPGKELARLTTFYETRKPLNFYICCLCEKACNGILYSDGSDEYCVDIGCAALPSKIKHDIDPNYWFYHCRKCDTSFHTSCVDQNFYTNIKYGGIVKDESLHEHSLQIIGTKQEFKCGKCGRAQFFRSNFGTDKKHLNFLMDPFLKCVSCKFFVCMECSVGTWSGSLL</sequence>
<dbReference type="InterPro" id="IPR004146">
    <property type="entry name" value="DC1"/>
</dbReference>
<evidence type="ECO:0000259" key="3">
    <source>
        <dbReference type="Pfam" id="PF03107"/>
    </source>
</evidence>
<keyword evidence="5" id="KW-1185">Reference proteome</keyword>
<dbReference type="InterPro" id="IPR046349">
    <property type="entry name" value="C1-like_sf"/>
</dbReference>
<protein>
    <recommendedName>
        <fullName evidence="3">DC1 domain-containing protein</fullName>
    </recommendedName>
</protein>
<dbReference type="AlphaFoldDB" id="A0AAD8N3W0"/>
<feature type="chain" id="PRO_5041969793" description="DC1 domain-containing protein" evidence="2">
    <location>
        <begin position="34"/>
        <end position="389"/>
    </location>
</feature>
<reference evidence="4" key="2">
    <citation type="submission" date="2023-05" db="EMBL/GenBank/DDBJ databases">
        <authorList>
            <person name="Schelkunov M.I."/>
        </authorList>
    </citation>
    <scope>NUCLEOTIDE SEQUENCE</scope>
    <source>
        <strain evidence="4">Hsosn_3</strain>
        <tissue evidence="4">Leaf</tissue>
    </source>
</reference>